<dbReference type="Proteomes" id="UP000250086">
    <property type="component" value="Unassembled WGS sequence"/>
</dbReference>
<dbReference type="EMBL" id="UAPV01000001">
    <property type="protein sequence ID" value="SPT70490.1"/>
    <property type="molecule type" value="Genomic_DNA"/>
</dbReference>
<organism evidence="1 2">
    <name type="scientific">Anaerobiospirillum thomasii</name>
    <dbReference type="NCBI Taxonomy" id="179995"/>
    <lineage>
        <taxon>Bacteria</taxon>
        <taxon>Pseudomonadati</taxon>
        <taxon>Pseudomonadota</taxon>
        <taxon>Gammaproteobacteria</taxon>
        <taxon>Aeromonadales</taxon>
        <taxon>Succinivibrionaceae</taxon>
        <taxon>Anaerobiospirillum</taxon>
    </lineage>
</organism>
<dbReference type="RefSeq" id="WP_113744557.1">
    <property type="nucleotide sequence ID" value="NZ_UAPU01000005.1"/>
</dbReference>
<reference evidence="1 2" key="1">
    <citation type="submission" date="2018-06" db="EMBL/GenBank/DDBJ databases">
        <authorList>
            <consortium name="Pathogen Informatics"/>
            <person name="Doyle S."/>
        </authorList>
    </citation>
    <scope>NUCLEOTIDE SEQUENCE [LARGE SCALE GENOMIC DNA]</scope>
    <source>
        <strain evidence="1 2">NCTC13093</strain>
    </source>
</reference>
<sequence length="98" mass="10857">MTVDKSYNGSFKIEIKSHDNIGVTAYNGKFKIGYEILIDGSFKVTDFSMAPKFGAQASELAATLKDTKTSEKDLTSDLTKAYKEARSLIMSTMRSQML</sequence>
<keyword evidence="2" id="KW-1185">Reference proteome</keyword>
<gene>
    <name evidence="1" type="ORF">NCTC13093_01906</name>
</gene>
<evidence type="ECO:0000313" key="1">
    <source>
        <dbReference type="EMBL" id="SPT70490.1"/>
    </source>
</evidence>
<name>A0A2X0V5P8_9GAMM</name>
<dbReference type="AlphaFoldDB" id="A0A2X0V5P8"/>
<accession>A0A2X0V5P8</accession>
<protein>
    <submittedName>
        <fullName evidence="1">Uncharacterized protein</fullName>
    </submittedName>
</protein>
<proteinExistence type="predicted"/>
<evidence type="ECO:0000313" key="2">
    <source>
        <dbReference type="Proteomes" id="UP000250086"/>
    </source>
</evidence>